<feature type="chain" id="PRO_5045910041" evidence="1">
    <location>
        <begin position="21"/>
        <end position="98"/>
    </location>
</feature>
<feature type="signal peptide" evidence="1">
    <location>
        <begin position="1"/>
        <end position="20"/>
    </location>
</feature>
<reference evidence="2 3" key="1">
    <citation type="journal article" date="2024" name="Commun. Biol.">
        <title>Comparative genomic analysis of thermophilic fungi reveals convergent evolutionary adaptations and gene losses.</title>
        <authorList>
            <person name="Steindorff A.S."/>
            <person name="Aguilar-Pontes M.V."/>
            <person name="Robinson A.J."/>
            <person name="Andreopoulos B."/>
            <person name="LaButti K."/>
            <person name="Kuo A."/>
            <person name="Mondo S."/>
            <person name="Riley R."/>
            <person name="Otillar R."/>
            <person name="Haridas S."/>
            <person name="Lipzen A."/>
            <person name="Grimwood J."/>
            <person name="Schmutz J."/>
            <person name="Clum A."/>
            <person name="Reid I.D."/>
            <person name="Moisan M.C."/>
            <person name="Butler G."/>
            <person name="Nguyen T.T.M."/>
            <person name="Dewar K."/>
            <person name="Conant G."/>
            <person name="Drula E."/>
            <person name="Henrissat B."/>
            <person name="Hansel C."/>
            <person name="Singer S."/>
            <person name="Hutchinson M.I."/>
            <person name="de Vries R.P."/>
            <person name="Natvig D.O."/>
            <person name="Powell A.J."/>
            <person name="Tsang A."/>
            <person name="Grigoriev I.V."/>
        </authorList>
    </citation>
    <scope>NUCLEOTIDE SEQUENCE [LARGE SCALE GENOMIC DNA]</scope>
    <source>
        <strain evidence="2 3">CBS 494.80</strain>
    </source>
</reference>
<accession>A0ABR4CME7</accession>
<protein>
    <submittedName>
        <fullName evidence="2">Uncharacterized protein</fullName>
    </submittedName>
</protein>
<dbReference type="Proteomes" id="UP001595075">
    <property type="component" value="Unassembled WGS sequence"/>
</dbReference>
<dbReference type="EMBL" id="JAZHXI010000006">
    <property type="protein sequence ID" value="KAL2070324.1"/>
    <property type="molecule type" value="Genomic_DNA"/>
</dbReference>
<evidence type="ECO:0000313" key="2">
    <source>
        <dbReference type="EMBL" id="KAL2070324.1"/>
    </source>
</evidence>
<evidence type="ECO:0000313" key="3">
    <source>
        <dbReference type="Proteomes" id="UP001595075"/>
    </source>
</evidence>
<keyword evidence="1" id="KW-0732">Signal</keyword>
<name>A0ABR4CME7_9HELO</name>
<proteinExistence type="predicted"/>
<comment type="caution">
    <text evidence="2">The sequence shown here is derived from an EMBL/GenBank/DDBJ whole genome shotgun (WGS) entry which is preliminary data.</text>
</comment>
<gene>
    <name evidence="2" type="ORF">VTL71DRAFT_13350</name>
</gene>
<evidence type="ECO:0000256" key="1">
    <source>
        <dbReference type="SAM" id="SignalP"/>
    </source>
</evidence>
<organism evidence="2 3">
    <name type="scientific">Oculimacula yallundae</name>
    <dbReference type="NCBI Taxonomy" id="86028"/>
    <lineage>
        <taxon>Eukaryota</taxon>
        <taxon>Fungi</taxon>
        <taxon>Dikarya</taxon>
        <taxon>Ascomycota</taxon>
        <taxon>Pezizomycotina</taxon>
        <taxon>Leotiomycetes</taxon>
        <taxon>Helotiales</taxon>
        <taxon>Ploettnerulaceae</taxon>
        <taxon>Oculimacula</taxon>
    </lineage>
</organism>
<sequence>MHFPSTITTLAVYFSALVAGQDTHYQCSRQLSALCCTSAGVGCGPITGTFADFTCTAPQSANCCLVSGGVIRLCTPAGVLGVTTTITRTAGIPTVTVS</sequence>
<keyword evidence="3" id="KW-1185">Reference proteome</keyword>